<evidence type="ECO:0000256" key="2">
    <source>
        <dbReference type="ARBA" id="ARBA00023015"/>
    </source>
</evidence>
<comment type="similarity">
    <text evidence="1">Belongs to the LysR transcriptional regulatory family.</text>
</comment>
<dbReference type="GO" id="GO:0006351">
    <property type="term" value="P:DNA-templated transcription"/>
    <property type="evidence" value="ECO:0007669"/>
    <property type="project" value="TreeGrafter"/>
</dbReference>
<dbReference type="InterPro" id="IPR036388">
    <property type="entry name" value="WH-like_DNA-bd_sf"/>
</dbReference>
<organism evidence="6 7">
    <name type="scientific">Lampropedia aestuarii</name>
    <dbReference type="NCBI Taxonomy" id="2562762"/>
    <lineage>
        <taxon>Bacteria</taxon>
        <taxon>Pseudomonadati</taxon>
        <taxon>Pseudomonadota</taxon>
        <taxon>Betaproteobacteria</taxon>
        <taxon>Burkholderiales</taxon>
        <taxon>Comamonadaceae</taxon>
        <taxon>Lampropedia</taxon>
    </lineage>
</organism>
<keyword evidence="2" id="KW-0805">Transcription regulation</keyword>
<dbReference type="RefSeq" id="WP_136407071.1">
    <property type="nucleotide sequence ID" value="NZ_SSWX01000017.1"/>
</dbReference>
<dbReference type="InterPro" id="IPR000847">
    <property type="entry name" value="LysR_HTH_N"/>
</dbReference>
<dbReference type="Gene3D" id="3.40.190.10">
    <property type="entry name" value="Periplasmic binding protein-like II"/>
    <property type="match status" value="2"/>
</dbReference>
<dbReference type="PANTHER" id="PTHR30537">
    <property type="entry name" value="HTH-TYPE TRANSCRIPTIONAL REGULATOR"/>
    <property type="match status" value="1"/>
</dbReference>
<dbReference type="InterPro" id="IPR036390">
    <property type="entry name" value="WH_DNA-bd_sf"/>
</dbReference>
<dbReference type="PRINTS" id="PR00039">
    <property type="entry name" value="HTHLYSR"/>
</dbReference>
<evidence type="ECO:0000256" key="3">
    <source>
        <dbReference type="ARBA" id="ARBA00023125"/>
    </source>
</evidence>
<feature type="domain" description="HTH lysR-type" evidence="5">
    <location>
        <begin position="15"/>
        <end position="72"/>
    </location>
</feature>
<keyword evidence="3" id="KW-0238">DNA-binding</keyword>
<dbReference type="PANTHER" id="PTHR30537:SF79">
    <property type="entry name" value="TRANSCRIPTIONAL REGULATOR-RELATED"/>
    <property type="match status" value="1"/>
</dbReference>
<comment type="caution">
    <text evidence="6">The sequence shown here is derived from an EMBL/GenBank/DDBJ whole genome shotgun (WGS) entry which is preliminary data.</text>
</comment>
<dbReference type="AlphaFoldDB" id="A0A4S5BI96"/>
<dbReference type="OrthoDB" id="5526340at2"/>
<dbReference type="Pfam" id="PF00126">
    <property type="entry name" value="HTH_1"/>
    <property type="match status" value="1"/>
</dbReference>
<proteinExistence type="inferred from homology"/>
<evidence type="ECO:0000313" key="7">
    <source>
        <dbReference type="Proteomes" id="UP000306236"/>
    </source>
</evidence>
<keyword evidence="4" id="KW-0804">Transcription</keyword>
<accession>A0A4S5BI96</accession>
<dbReference type="InterPro" id="IPR058163">
    <property type="entry name" value="LysR-type_TF_proteobact-type"/>
</dbReference>
<name>A0A4S5BI96_9BURK</name>
<dbReference type="SUPFAM" id="SSF53850">
    <property type="entry name" value="Periplasmic binding protein-like II"/>
    <property type="match status" value="1"/>
</dbReference>
<gene>
    <name evidence="6" type="ORF">E8K88_12800</name>
</gene>
<dbReference type="InterPro" id="IPR005119">
    <property type="entry name" value="LysR_subst-bd"/>
</dbReference>
<evidence type="ECO:0000256" key="4">
    <source>
        <dbReference type="ARBA" id="ARBA00023163"/>
    </source>
</evidence>
<protein>
    <submittedName>
        <fullName evidence="6">LysR family transcriptional regulator</fullName>
    </submittedName>
</protein>
<dbReference type="Proteomes" id="UP000306236">
    <property type="component" value="Unassembled WGS sequence"/>
</dbReference>
<dbReference type="EMBL" id="SSWX01000017">
    <property type="protein sequence ID" value="THJ32127.1"/>
    <property type="molecule type" value="Genomic_DNA"/>
</dbReference>
<evidence type="ECO:0000256" key="1">
    <source>
        <dbReference type="ARBA" id="ARBA00009437"/>
    </source>
</evidence>
<keyword evidence="7" id="KW-1185">Reference proteome</keyword>
<evidence type="ECO:0000313" key="6">
    <source>
        <dbReference type="EMBL" id="THJ32127.1"/>
    </source>
</evidence>
<dbReference type="Pfam" id="PF03466">
    <property type="entry name" value="LysR_substrate"/>
    <property type="match status" value="1"/>
</dbReference>
<dbReference type="GO" id="GO:0043565">
    <property type="term" value="F:sequence-specific DNA binding"/>
    <property type="evidence" value="ECO:0007669"/>
    <property type="project" value="TreeGrafter"/>
</dbReference>
<sequence length="321" mass="35538">MQMQQHNRRGGVRMPSTEALRGFEAAARLGSFERAARELSLTASAIRKRINSLEELVGAELFDRRSNAIVLTAAGQQYLDSVKPILHMLIALPSFAQPAETTAKLRITATPTFGRQLLASNLQAFMNRYPHIDVELVVVPPVFDYPSTNADVEIRAGDVDAHGGVPLTHDVAMPMASPLFLKTAAPLHTPSQLQHVPLMRTALEPWQPWFEAALLDWPEPQKGPKFQDLGLIYEAALKGHGVALCRLGLVCDWLRSGALQPLFSVFSRPKNQYYALINTNSDEARQFVHWLQALCSEQSLLGQELAQQTLCRPHGLAIHAD</sequence>
<dbReference type="GO" id="GO:0003700">
    <property type="term" value="F:DNA-binding transcription factor activity"/>
    <property type="evidence" value="ECO:0007669"/>
    <property type="project" value="InterPro"/>
</dbReference>
<dbReference type="SUPFAM" id="SSF46785">
    <property type="entry name" value="Winged helix' DNA-binding domain"/>
    <property type="match status" value="1"/>
</dbReference>
<dbReference type="Gene3D" id="1.10.10.10">
    <property type="entry name" value="Winged helix-like DNA-binding domain superfamily/Winged helix DNA-binding domain"/>
    <property type="match status" value="1"/>
</dbReference>
<dbReference type="PROSITE" id="PS50931">
    <property type="entry name" value="HTH_LYSR"/>
    <property type="match status" value="1"/>
</dbReference>
<evidence type="ECO:0000259" key="5">
    <source>
        <dbReference type="PROSITE" id="PS50931"/>
    </source>
</evidence>
<reference evidence="6 7" key="1">
    <citation type="submission" date="2019-04" db="EMBL/GenBank/DDBJ databases">
        <title>Lampropedia sp YIM MLB12 draf genome.</title>
        <authorList>
            <person name="Wang Y.-X."/>
        </authorList>
    </citation>
    <scope>NUCLEOTIDE SEQUENCE [LARGE SCALE GENOMIC DNA]</scope>
    <source>
        <strain evidence="6 7">YIM MLB12</strain>
    </source>
</reference>